<accession>A0A8S9L207</accession>
<dbReference type="EMBL" id="QGKY02000094">
    <property type="protein sequence ID" value="KAF2601354.1"/>
    <property type="molecule type" value="Genomic_DNA"/>
</dbReference>
<evidence type="ECO:0000313" key="1">
    <source>
        <dbReference type="EMBL" id="KAF2601354.1"/>
    </source>
</evidence>
<gene>
    <name evidence="1" type="ORF">F2Q70_00026465</name>
</gene>
<protein>
    <submittedName>
        <fullName evidence="1">Uncharacterized protein</fullName>
    </submittedName>
</protein>
<reference evidence="1" key="1">
    <citation type="submission" date="2019-12" db="EMBL/GenBank/DDBJ databases">
        <title>Genome sequencing and annotation of Brassica cretica.</title>
        <authorList>
            <person name="Studholme D.J."/>
            <person name="Sarris P.F."/>
        </authorList>
    </citation>
    <scope>NUCLEOTIDE SEQUENCE</scope>
    <source>
        <strain evidence="1">PFS-102/07</strain>
        <tissue evidence="1">Leaf</tissue>
    </source>
</reference>
<dbReference type="AlphaFoldDB" id="A0A8S9L207"/>
<organism evidence="1">
    <name type="scientific">Brassica cretica</name>
    <name type="common">Mustard</name>
    <dbReference type="NCBI Taxonomy" id="69181"/>
    <lineage>
        <taxon>Eukaryota</taxon>
        <taxon>Viridiplantae</taxon>
        <taxon>Streptophyta</taxon>
        <taxon>Embryophyta</taxon>
        <taxon>Tracheophyta</taxon>
        <taxon>Spermatophyta</taxon>
        <taxon>Magnoliopsida</taxon>
        <taxon>eudicotyledons</taxon>
        <taxon>Gunneridae</taxon>
        <taxon>Pentapetalae</taxon>
        <taxon>rosids</taxon>
        <taxon>malvids</taxon>
        <taxon>Brassicales</taxon>
        <taxon>Brassicaceae</taxon>
        <taxon>Brassiceae</taxon>
        <taxon>Brassica</taxon>
    </lineage>
</organism>
<sequence length="108" mass="12395">MRLFGDGYRDVERRDAVCRIVWRLRPAIVDRLSRSMEVADWICDIAAATQFQTIAQEFLLLEIMWCEIAFELECSSLCCADIGVTLGFVCQFLAVFIVSELFQFGQLT</sequence>
<proteinExistence type="predicted"/>
<name>A0A8S9L207_BRACR</name>
<comment type="caution">
    <text evidence="1">The sequence shown here is derived from an EMBL/GenBank/DDBJ whole genome shotgun (WGS) entry which is preliminary data.</text>
</comment>